<evidence type="ECO:0000256" key="1">
    <source>
        <dbReference type="SAM" id="MobiDB-lite"/>
    </source>
</evidence>
<proteinExistence type="predicted"/>
<evidence type="ECO:0000313" key="4">
    <source>
        <dbReference type="Proteomes" id="UP000807159"/>
    </source>
</evidence>
<sequence>MQRQSLGSPVTKLHPHGGADTLLSNDTKPEFKDLPPSTSSLAPDADDLDHKSTKPRRFFSSSSVLSTAPPKPEKLIHLIPFLTLFCFLVLFLVSHTPSQSDLAQFNGFSNHIEAASESIGGLSEVRRGDVLATRSFGNLQEIAADELTSLKYRSHRKLAHI</sequence>
<feature type="region of interest" description="Disordered" evidence="1">
    <location>
        <begin position="1"/>
        <end position="69"/>
    </location>
</feature>
<dbReference type="PANTHER" id="PTHR35297">
    <property type="entry name" value="PROTEIN, PUTATIVE-RELATED"/>
    <property type="match status" value="1"/>
</dbReference>
<name>A0A8T2ZW23_POPDE</name>
<organism evidence="3 4">
    <name type="scientific">Populus deltoides</name>
    <name type="common">Eastern poplar</name>
    <name type="synonym">Eastern cottonwood</name>
    <dbReference type="NCBI Taxonomy" id="3696"/>
    <lineage>
        <taxon>Eukaryota</taxon>
        <taxon>Viridiplantae</taxon>
        <taxon>Streptophyta</taxon>
        <taxon>Embryophyta</taxon>
        <taxon>Tracheophyta</taxon>
        <taxon>Spermatophyta</taxon>
        <taxon>Magnoliopsida</taxon>
        <taxon>eudicotyledons</taxon>
        <taxon>Gunneridae</taxon>
        <taxon>Pentapetalae</taxon>
        <taxon>rosids</taxon>
        <taxon>fabids</taxon>
        <taxon>Malpighiales</taxon>
        <taxon>Salicaceae</taxon>
        <taxon>Saliceae</taxon>
        <taxon>Populus</taxon>
    </lineage>
</organism>
<keyword evidence="2" id="KW-0812">Transmembrane</keyword>
<dbReference type="AlphaFoldDB" id="A0A8T2ZW23"/>
<comment type="caution">
    <text evidence="3">The sequence shown here is derived from an EMBL/GenBank/DDBJ whole genome shotgun (WGS) entry which is preliminary data.</text>
</comment>
<feature type="transmembrane region" description="Helical" evidence="2">
    <location>
        <begin position="75"/>
        <end position="93"/>
    </location>
</feature>
<dbReference type="PANTHER" id="PTHR35297:SF2">
    <property type="entry name" value="PROTEIN, PUTATIVE-RELATED"/>
    <property type="match status" value="1"/>
</dbReference>
<keyword evidence="2" id="KW-1133">Transmembrane helix</keyword>
<gene>
    <name evidence="3" type="ORF">H0E87_002534</name>
</gene>
<evidence type="ECO:0000313" key="3">
    <source>
        <dbReference type="EMBL" id="KAH8521531.1"/>
    </source>
</evidence>
<accession>A0A8T2ZW23</accession>
<keyword evidence="2" id="KW-0472">Membrane</keyword>
<dbReference type="Proteomes" id="UP000807159">
    <property type="component" value="Chromosome 1"/>
</dbReference>
<evidence type="ECO:0000256" key="2">
    <source>
        <dbReference type="SAM" id="Phobius"/>
    </source>
</evidence>
<dbReference type="EMBL" id="JACEGQ020000001">
    <property type="protein sequence ID" value="KAH8521531.1"/>
    <property type="molecule type" value="Genomic_DNA"/>
</dbReference>
<reference evidence="3" key="1">
    <citation type="journal article" date="2021" name="J. Hered.">
        <title>Genome Assembly of Salicaceae Populus deltoides (Eastern Cottonwood) I-69 Based on Nanopore Sequencing and Hi-C Technologies.</title>
        <authorList>
            <person name="Bai S."/>
            <person name="Wu H."/>
            <person name="Zhang J."/>
            <person name="Pan Z."/>
            <person name="Zhao W."/>
            <person name="Li Z."/>
            <person name="Tong C."/>
        </authorList>
    </citation>
    <scope>NUCLEOTIDE SEQUENCE</scope>
    <source>
        <tissue evidence="3">Leaf</tissue>
    </source>
</reference>
<protein>
    <submittedName>
        <fullName evidence="3">Uncharacterized protein</fullName>
    </submittedName>
</protein>
<keyword evidence="4" id="KW-1185">Reference proteome</keyword>